<feature type="region of interest" description="Disordered" evidence="1">
    <location>
        <begin position="1"/>
        <end position="21"/>
    </location>
</feature>
<feature type="region of interest" description="Disordered" evidence="1">
    <location>
        <begin position="79"/>
        <end position="98"/>
    </location>
</feature>
<name>A0A8S9RDH5_BRACR</name>
<dbReference type="AlphaFoldDB" id="A0A8S9RDH5"/>
<sequence length="115" mass="13710">MERNPRIKSSPIRLSPRSHHPSSRALICRQNLITWQVFLIILSLASLDRPWLFLDAKKFSTRCLFIFVNPMILRVKHGSRKPQDWQQPKPSQESREVQEESIFLRFEIVRQTQKD</sequence>
<dbReference type="Proteomes" id="UP000712600">
    <property type="component" value="Unassembled WGS sequence"/>
</dbReference>
<proteinExistence type="predicted"/>
<evidence type="ECO:0000256" key="1">
    <source>
        <dbReference type="SAM" id="MobiDB-lite"/>
    </source>
</evidence>
<evidence type="ECO:0000313" key="3">
    <source>
        <dbReference type="Proteomes" id="UP000712600"/>
    </source>
</evidence>
<organism evidence="2 3">
    <name type="scientific">Brassica cretica</name>
    <name type="common">Mustard</name>
    <dbReference type="NCBI Taxonomy" id="69181"/>
    <lineage>
        <taxon>Eukaryota</taxon>
        <taxon>Viridiplantae</taxon>
        <taxon>Streptophyta</taxon>
        <taxon>Embryophyta</taxon>
        <taxon>Tracheophyta</taxon>
        <taxon>Spermatophyta</taxon>
        <taxon>Magnoliopsida</taxon>
        <taxon>eudicotyledons</taxon>
        <taxon>Gunneridae</taxon>
        <taxon>Pentapetalae</taxon>
        <taxon>rosids</taxon>
        <taxon>malvids</taxon>
        <taxon>Brassicales</taxon>
        <taxon>Brassicaceae</taxon>
        <taxon>Brassiceae</taxon>
        <taxon>Brassica</taxon>
    </lineage>
</organism>
<comment type="caution">
    <text evidence="2">The sequence shown here is derived from an EMBL/GenBank/DDBJ whole genome shotgun (WGS) entry which is preliminary data.</text>
</comment>
<evidence type="ECO:0000313" key="2">
    <source>
        <dbReference type="EMBL" id="KAF3570796.1"/>
    </source>
</evidence>
<protein>
    <submittedName>
        <fullName evidence="2">Uncharacterized protein</fullName>
    </submittedName>
</protein>
<gene>
    <name evidence="2" type="ORF">F2Q69_00059605</name>
</gene>
<accession>A0A8S9RDH5</accession>
<dbReference type="EMBL" id="QGKX02000095">
    <property type="protein sequence ID" value="KAF3570796.1"/>
    <property type="molecule type" value="Genomic_DNA"/>
</dbReference>
<reference evidence="2" key="1">
    <citation type="submission" date="2019-12" db="EMBL/GenBank/DDBJ databases">
        <title>Genome sequencing and annotation of Brassica cretica.</title>
        <authorList>
            <person name="Studholme D.J."/>
            <person name="Sarris P."/>
        </authorList>
    </citation>
    <scope>NUCLEOTIDE SEQUENCE</scope>
    <source>
        <strain evidence="2">PFS-109/04</strain>
        <tissue evidence="2">Leaf</tissue>
    </source>
</reference>